<dbReference type="EMBL" id="MFGJ01000006">
    <property type="protein sequence ID" value="OGF32269.1"/>
    <property type="molecule type" value="Genomic_DNA"/>
</dbReference>
<dbReference type="Proteomes" id="UP000179001">
    <property type="component" value="Unassembled WGS sequence"/>
</dbReference>
<evidence type="ECO:0000313" key="1">
    <source>
        <dbReference type="EMBL" id="OGF32269.1"/>
    </source>
</evidence>
<protein>
    <submittedName>
        <fullName evidence="1">Uncharacterized protein</fullName>
    </submittedName>
</protein>
<proteinExistence type="predicted"/>
<gene>
    <name evidence="1" type="ORF">A2478_03005</name>
</gene>
<comment type="caution">
    <text evidence="1">The sequence shown here is derived from an EMBL/GenBank/DDBJ whole genome shotgun (WGS) entry which is preliminary data.</text>
</comment>
<dbReference type="STRING" id="1798002.A2478_03005"/>
<organism evidence="1 2">
    <name type="scientific">Candidatus Falkowbacteria bacterium RIFOXYC2_FULL_36_12</name>
    <dbReference type="NCBI Taxonomy" id="1798002"/>
    <lineage>
        <taxon>Bacteria</taxon>
        <taxon>Candidatus Falkowiibacteriota</taxon>
    </lineage>
</organism>
<evidence type="ECO:0000313" key="2">
    <source>
        <dbReference type="Proteomes" id="UP000179001"/>
    </source>
</evidence>
<dbReference type="AlphaFoldDB" id="A0A1F5T019"/>
<accession>A0A1F5T019</accession>
<reference evidence="1 2" key="1">
    <citation type="journal article" date="2016" name="Nat. Commun.">
        <title>Thousands of microbial genomes shed light on interconnected biogeochemical processes in an aquifer system.</title>
        <authorList>
            <person name="Anantharaman K."/>
            <person name="Brown C.T."/>
            <person name="Hug L.A."/>
            <person name="Sharon I."/>
            <person name="Castelle C.J."/>
            <person name="Probst A.J."/>
            <person name="Thomas B.C."/>
            <person name="Singh A."/>
            <person name="Wilkins M.J."/>
            <person name="Karaoz U."/>
            <person name="Brodie E.L."/>
            <person name="Williams K.H."/>
            <person name="Hubbard S.S."/>
            <person name="Banfield J.F."/>
        </authorList>
    </citation>
    <scope>NUCLEOTIDE SEQUENCE [LARGE SCALE GENOMIC DNA]</scope>
</reference>
<sequence>MVDKKSKNVTQPFDVAVQVLRQLYDAHTARINELIHEQKYLADKTSRDWGAEIRNELMRFNSLVENFTTLDDIGASLMRDSVKSLGALVEDALNYREMLCKVDRQLTAESVNQEACGRVWDELVRRGAIVETKKIEEKKIDDDKKDENDPALVSFAMGPWSFGDAIVCALIGREKVSFGELYSQLFAWKVISKSEVESYEFIAEAILHNSKYINVWNEPVGVEDVRKRFCALTENGKMHFAQKLHMELFVELTGMKSLKFIPLVAQKLASRSDFLVAFAIDLHLEKGFTRDQLHEAMKKYGLDLPKKEYVVSPINQDRQLANTRFTHVGDSTLKSQNAKFVVSEYGLTKYQEILDQHFAVK</sequence>
<name>A0A1F5T019_9BACT</name>